<feature type="transmembrane region" description="Helical" evidence="1">
    <location>
        <begin position="176"/>
        <end position="195"/>
    </location>
</feature>
<evidence type="ECO:0000313" key="3">
    <source>
        <dbReference type="Proteomes" id="UP001235547"/>
    </source>
</evidence>
<gene>
    <name evidence="2" type="ORF">PYH38_001295</name>
</gene>
<evidence type="ECO:0000313" key="2">
    <source>
        <dbReference type="EMBL" id="WEX79921.1"/>
    </source>
</evidence>
<reference evidence="2 3" key="1">
    <citation type="submission" date="2023-03" db="EMBL/GenBank/DDBJ databases">
        <authorList>
            <person name="Kaur S."/>
            <person name="Espinosa-Saiz D."/>
            <person name="Velazquez E."/>
            <person name="Menendez E."/>
            <person name="diCenzo G.C."/>
        </authorList>
    </citation>
    <scope>NUCLEOTIDE SEQUENCE [LARGE SCALE GENOMIC DNA]</scope>
    <source>
        <strain evidence="2 3">LMG 27395</strain>
    </source>
</reference>
<feature type="transmembrane region" description="Helical" evidence="1">
    <location>
        <begin position="44"/>
        <end position="62"/>
    </location>
</feature>
<feature type="transmembrane region" description="Helical" evidence="1">
    <location>
        <begin position="95"/>
        <end position="116"/>
    </location>
</feature>
<keyword evidence="1" id="KW-0472">Membrane</keyword>
<feature type="transmembrane region" description="Helical" evidence="1">
    <location>
        <begin position="215"/>
        <end position="233"/>
    </location>
</feature>
<protein>
    <submittedName>
        <fullName evidence="2">DUF1614 domain-containing protein</fullName>
    </submittedName>
</protein>
<feature type="transmembrane region" description="Helical" evidence="1">
    <location>
        <begin position="123"/>
        <end position="142"/>
    </location>
</feature>
<accession>A0ABY8CMN2</accession>
<keyword evidence="1" id="KW-0812">Transmembrane</keyword>
<feature type="transmembrane region" description="Helical" evidence="1">
    <location>
        <begin position="12"/>
        <end position="32"/>
    </location>
</feature>
<name>A0ABY8CMN2_9HYPH</name>
<evidence type="ECO:0000256" key="1">
    <source>
        <dbReference type="SAM" id="Phobius"/>
    </source>
</evidence>
<keyword evidence="3" id="KW-1185">Reference proteome</keyword>
<sequence length="245" mass="25470">MRLSQFHYLPLSAPFFSVLVLLFLVLVVLIQIRALHYAYTRLGISARAALLLLLSSLLGSYLNLPVVELPGQQVLSGQVVDYFGMSYVVPVVVDWPGTVIAVNVGGALIPSLMSLYLLAKNKLWGRGLLTTAAVAAVCHWLAQPVPGLGIALPVFVPVIVTGIVALLLSREYAAPLAYIGGSLGTLIGADLLNLGSLQGLGAPVASIGGAGTFDGIFVVGILAVLIASISGAFRGSRANHLSSSD</sequence>
<keyword evidence="1" id="KW-1133">Transmembrane helix</keyword>
<dbReference type="Proteomes" id="UP001235547">
    <property type="component" value="Chromosome 2"/>
</dbReference>
<dbReference type="Pfam" id="PF07758">
    <property type="entry name" value="DUF1614"/>
    <property type="match status" value="1"/>
</dbReference>
<feature type="transmembrane region" description="Helical" evidence="1">
    <location>
        <begin position="148"/>
        <end position="169"/>
    </location>
</feature>
<dbReference type="RefSeq" id="WP_280730622.1">
    <property type="nucleotide sequence ID" value="NZ_CP120367.1"/>
</dbReference>
<dbReference type="InterPro" id="IPR011672">
    <property type="entry name" value="DUF1614"/>
</dbReference>
<dbReference type="EMBL" id="CP120370">
    <property type="protein sequence ID" value="WEX79921.1"/>
    <property type="molecule type" value="Genomic_DNA"/>
</dbReference>
<organism evidence="2 3">
    <name type="scientific">Sinorhizobium numidicum</name>
    <dbReference type="NCBI Taxonomy" id="680248"/>
    <lineage>
        <taxon>Bacteria</taxon>
        <taxon>Pseudomonadati</taxon>
        <taxon>Pseudomonadota</taxon>
        <taxon>Alphaproteobacteria</taxon>
        <taxon>Hyphomicrobiales</taxon>
        <taxon>Rhizobiaceae</taxon>
        <taxon>Sinorhizobium/Ensifer group</taxon>
        <taxon>Sinorhizobium</taxon>
    </lineage>
</organism>
<proteinExistence type="predicted"/>